<dbReference type="KEGG" id="apro:F751_5718"/>
<dbReference type="AlphaFoldDB" id="A0A087SRY7"/>
<feature type="region of interest" description="Disordered" evidence="1">
    <location>
        <begin position="202"/>
        <end position="224"/>
    </location>
</feature>
<feature type="compositionally biased region" description="Acidic residues" evidence="1">
    <location>
        <begin position="296"/>
        <end position="309"/>
    </location>
</feature>
<proteinExistence type="predicted"/>
<dbReference type="RefSeq" id="XP_011401510.1">
    <property type="nucleotide sequence ID" value="XM_011403208.1"/>
</dbReference>
<evidence type="ECO:0000256" key="1">
    <source>
        <dbReference type="SAM" id="MobiDB-lite"/>
    </source>
</evidence>
<name>A0A087SRY7_AUXPR</name>
<dbReference type="GeneID" id="23617109"/>
<reference evidence="2 3" key="1">
    <citation type="journal article" date="2014" name="BMC Genomics">
        <title>Oil accumulation mechanisms of the oleaginous microalga Chlorella protothecoides revealed through its genome, transcriptomes, and proteomes.</title>
        <authorList>
            <person name="Gao C."/>
            <person name="Wang Y."/>
            <person name="Shen Y."/>
            <person name="Yan D."/>
            <person name="He X."/>
            <person name="Dai J."/>
            <person name="Wu Q."/>
        </authorList>
    </citation>
    <scope>NUCLEOTIDE SEQUENCE [LARGE SCALE GENOMIC DNA]</scope>
    <source>
        <strain evidence="2 3">0710</strain>
    </source>
</reference>
<organism evidence="2 3">
    <name type="scientific">Auxenochlorella protothecoides</name>
    <name type="common">Green microalga</name>
    <name type="synonym">Chlorella protothecoides</name>
    <dbReference type="NCBI Taxonomy" id="3075"/>
    <lineage>
        <taxon>Eukaryota</taxon>
        <taxon>Viridiplantae</taxon>
        <taxon>Chlorophyta</taxon>
        <taxon>core chlorophytes</taxon>
        <taxon>Trebouxiophyceae</taxon>
        <taxon>Chlorellales</taxon>
        <taxon>Chlorellaceae</taxon>
        <taxon>Auxenochlorella</taxon>
    </lineage>
</organism>
<protein>
    <submittedName>
        <fullName evidence="2">Uncharacterized protein</fullName>
    </submittedName>
</protein>
<feature type="region of interest" description="Disordered" evidence="1">
    <location>
        <begin position="284"/>
        <end position="360"/>
    </location>
</feature>
<sequence length="387" mass="38876">MLTVGTVVLDLLDGNAPIAADPEAGGLEACVEDLGTRPPGLHLPEFRAAASCAGSSLRGGLSGLGLAAAGMAERVSAVADAADAADADETPAGEAPSPRRVPPAEALLAAAASFLAALVEHTLAAGQGAGPARVLSELLTGGLLARMLAGRAAAPAALSLLGRALLDPELGTALDAALGLVHAGAAPALARVVHAAVLARPANGGGGEGPAGDRADGGAGEGPAVDWGPDARATLAHEALTLLKHLLQHRDLSRAALDSMCLDSDALWRCSLACRHLEERLPLGRGGDGSLPLMDNDGDGDPFLDDEGDAPLLNDVGLPSGEDAGPQNEQRGDTSPHVSWEAPLPSPWMEQGQFDAPSQVATSDTLAALAKSVARRMAHAYSERARG</sequence>
<evidence type="ECO:0000313" key="3">
    <source>
        <dbReference type="Proteomes" id="UP000028924"/>
    </source>
</evidence>
<gene>
    <name evidence="2" type="ORF">F751_5718</name>
</gene>
<dbReference type="Proteomes" id="UP000028924">
    <property type="component" value="Unassembled WGS sequence"/>
</dbReference>
<accession>A0A087SRY7</accession>
<keyword evidence="3" id="KW-1185">Reference proteome</keyword>
<dbReference type="EMBL" id="KL662171">
    <property type="protein sequence ID" value="KFM28491.1"/>
    <property type="molecule type" value="Genomic_DNA"/>
</dbReference>
<feature type="region of interest" description="Disordered" evidence="1">
    <location>
        <begin position="81"/>
        <end position="100"/>
    </location>
</feature>
<evidence type="ECO:0000313" key="2">
    <source>
        <dbReference type="EMBL" id="KFM28491.1"/>
    </source>
</evidence>